<gene>
    <name evidence="1" type="ORF">BV510_21240</name>
    <name evidence="2" type="ORF">CRI78_20690</name>
</gene>
<dbReference type="SUPFAM" id="SSF54427">
    <property type="entry name" value="NTF2-like"/>
    <property type="match status" value="1"/>
</dbReference>
<dbReference type="AlphaFoldDB" id="A0A1Q4HI29"/>
<dbReference type="STRING" id="1801.BRW64_08215"/>
<name>A0A1Q4HI29_9MYCO</name>
<dbReference type="OrthoDB" id="3621603at2"/>
<keyword evidence="4" id="KW-1185">Reference proteome</keyword>
<sequence length="151" mass="16676">MTQSDIDAILAVHDGWTAANVELVAENMIEFFPSGDNYLQFNLNGFTYHGVQDKAKLWRNLQAVGARISRIGDLAPPTVQVFGDVALLTSEGECEVLLPTPSGTLESSGALRYRNTEFYRRDDGDGGAQWRIWHMHVSEAAAEGLLKYATE</sequence>
<dbReference type="Gene3D" id="3.10.450.50">
    <property type="match status" value="1"/>
</dbReference>
<dbReference type="RefSeq" id="WP_073855686.1">
    <property type="nucleotide sequence ID" value="NZ_BAAATC010000009.1"/>
</dbReference>
<dbReference type="InterPro" id="IPR032710">
    <property type="entry name" value="NTF2-like_dom_sf"/>
</dbReference>
<dbReference type="Proteomes" id="UP000220340">
    <property type="component" value="Unassembled WGS sequence"/>
</dbReference>
<protein>
    <submittedName>
        <fullName evidence="1">Uncharacterized protein</fullName>
    </submittedName>
</protein>
<organism evidence="1 3">
    <name type="scientific">Mycolicibacterium diernhoferi</name>
    <dbReference type="NCBI Taxonomy" id="1801"/>
    <lineage>
        <taxon>Bacteria</taxon>
        <taxon>Bacillati</taxon>
        <taxon>Actinomycetota</taxon>
        <taxon>Actinomycetes</taxon>
        <taxon>Mycobacteriales</taxon>
        <taxon>Mycobacteriaceae</taxon>
        <taxon>Mycolicibacterium</taxon>
    </lineage>
</organism>
<dbReference type="Proteomes" id="UP000191039">
    <property type="component" value="Unassembled WGS sequence"/>
</dbReference>
<reference evidence="2 4" key="2">
    <citation type="submission" date="2017-10" db="EMBL/GenBank/DDBJ databases">
        <title>The new phylogeny of genus Mycobacterium.</title>
        <authorList>
            <person name="Tortoli E."/>
            <person name="Trovato A."/>
            <person name="Cirillo D.M."/>
        </authorList>
    </citation>
    <scope>NUCLEOTIDE SEQUENCE [LARGE SCALE GENOMIC DNA]</scope>
    <source>
        <strain evidence="2 4">IP141170001</strain>
    </source>
</reference>
<evidence type="ECO:0000313" key="4">
    <source>
        <dbReference type="Proteomes" id="UP000220340"/>
    </source>
</evidence>
<accession>A0A1Q4HI29</accession>
<comment type="caution">
    <text evidence="1">The sequence shown here is derived from an EMBL/GenBank/DDBJ whole genome shotgun (WGS) entry which is preliminary data.</text>
</comment>
<evidence type="ECO:0000313" key="2">
    <source>
        <dbReference type="EMBL" id="PEG52603.1"/>
    </source>
</evidence>
<evidence type="ECO:0000313" key="1">
    <source>
        <dbReference type="EMBL" id="OPE50258.1"/>
    </source>
</evidence>
<reference evidence="1 3" key="1">
    <citation type="submission" date="2016-09" db="EMBL/GenBank/DDBJ databases">
        <title>genome sequences of unsequenced Mycobacteria.</title>
        <authorList>
            <person name="Greninger A.L."/>
            <person name="Jerome K.R."/>
            <person name="Mcnair B."/>
            <person name="Wallis C."/>
            <person name="Fang F."/>
        </authorList>
    </citation>
    <scope>NUCLEOTIDE SEQUENCE [LARGE SCALE GENOMIC DNA]</scope>
    <source>
        <strain evidence="1 3">BM1</strain>
    </source>
</reference>
<proteinExistence type="predicted"/>
<dbReference type="EMBL" id="PDCR01000029">
    <property type="protein sequence ID" value="PEG52603.1"/>
    <property type="molecule type" value="Genomic_DNA"/>
</dbReference>
<evidence type="ECO:0000313" key="3">
    <source>
        <dbReference type="Proteomes" id="UP000191039"/>
    </source>
</evidence>
<dbReference type="EMBL" id="MIJD01000263">
    <property type="protein sequence ID" value="OPE50258.1"/>
    <property type="molecule type" value="Genomic_DNA"/>
</dbReference>